<proteinExistence type="predicted"/>
<dbReference type="RefSeq" id="WP_248653209.1">
    <property type="nucleotide sequence ID" value="NZ_CP096663.1"/>
</dbReference>
<protein>
    <submittedName>
        <fullName evidence="1">Uncharacterized protein</fullName>
    </submittedName>
</protein>
<accession>A0A8U0I1E4</accession>
<dbReference type="EMBL" id="CP096663">
    <property type="protein sequence ID" value="UPV77185.1"/>
    <property type="molecule type" value="Genomic_DNA"/>
</dbReference>
<dbReference type="AlphaFoldDB" id="A0A8U0I1E4"/>
<keyword evidence="1" id="KW-0614">Plasmid</keyword>
<keyword evidence="2" id="KW-1185">Reference proteome</keyword>
<reference evidence="1 2" key="1">
    <citation type="submission" date="2022-04" db="EMBL/GenBank/DDBJ databases">
        <title>Diverse halophilic archaea isolated from saline environments.</title>
        <authorList>
            <person name="Cui H.-L."/>
        </authorList>
    </citation>
    <scope>NUCLEOTIDE SEQUENCE [LARGE SCALE GENOMIC DNA]</scope>
    <source>
        <strain evidence="1 2">XZYJT49</strain>
        <plasmid evidence="1 2">unnamed4</plasmid>
    </source>
</reference>
<dbReference type="Proteomes" id="UP000830729">
    <property type="component" value="Plasmid unnamed4"/>
</dbReference>
<dbReference type="GeneID" id="73047392"/>
<geneLocation type="plasmid" evidence="1 2">
    <name>unnamed4</name>
</geneLocation>
<organism evidence="1 2">
    <name type="scientific">Halorussus limi</name>
    <dbReference type="NCBI Taxonomy" id="2938695"/>
    <lineage>
        <taxon>Archaea</taxon>
        <taxon>Methanobacteriati</taxon>
        <taxon>Methanobacteriota</taxon>
        <taxon>Stenosarchaea group</taxon>
        <taxon>Halobacteria</taxon>
        <taxon>Halobacteriales</taxon>
        <taxon>Haladaptataceae</taxon>
        <taxon>Halorussus</taxon>
    </lineage>
</organism>
<evidence type="ECO:0000313" key="1">
    <source>
        <dbReference type="EMBL" id="UPV77185.1"/>
    </source>
</evidence>
<dbReference type="KEGG" id="halx:M0R89_22700"/>
<name>A0A8U0I1E4_9EURY</name>
<sequence>MYIADWDKMEAELPVSSLDMTPSKYDMPFEAVGQVILTVTVLGGLAFREQIATRLASLEGAHSSSDFEYSE</sequence>
<gene>
    <name evidence="1" type="ORF">M0R89_22700</name>
</gene>
<evidence type="ECO:0000313" key="2">
    <source>
        <dbReference type="Proteomes" id="UP000830729"/>
    </source>
</evidence>